<dbReference type="GO" id="GO:0046872">
    <property type="term" value="F:metal ion binding"/>
    <property type="evidence" value="ECO:0007669"/>
    <property type="project" value="UniProtKB-KW"/>
</dbReference>
<evidence type="ECO:0000256" key="2">
    <source>
        <dbReference type="ARBA" id="ARBA00022485"/>
    </source>
</evidence>
<protein>
    <recommendedName>
        <fullName evidence="10">ThiC-associated domain-containing protein</fullName>
    </recommendedName>
</protein>
<keyword evidence="8" id="KW-0456">Lyase</keyword>
<keyword evidence="3" id="KW-0949">S-adenosyl-L-methionine</keyword>
<feature type="non-terminal residue" evidence="9">
    <location>
        <position position="1"/>
    </location>
</feature>
<keyword evidence="2" id="KW-0004">4Fe-4S</keyword>
<keyword evidence="7" id="KW-0411">Iron-sulfur</keyword>
<dbReference type="GO" id="GO:0051539">
    <property type="term" value="F:4 iron, 4 sulfur cluster binding"/>
    <property type="evidence" value="ECO:0007669"/>
    <property type="project" value="UniProtKB-KW"/>
</dbReference>
<evidence type="ECO:0000256" key="4">
    <source>
        <dbReference type="ARBA" id="ARBA00022723"/>
    </source>
</evidence>
<evidence type="ECO:0000256" key="1">
    <source>
        <dbReference type="ARBA" id="ARBA00001966"/>
    </source>
</evidence>
<evidence type="ECO:0000313" key="9">
    <source>
        <dbReference type="EMBL" id="GAI14674.1"/>
    </source>
</evidence>
<dbReference type="Gene3D" id="6.10.250.620">
    <property type="match status" value="1"/>
</dbReference>
<evidence type="ECO:0008006" key="10">
    <source>
        <dbReference type="Google" id="ProtNLM"/>
    </source>
</evidence>
<evidence type="ECO:0000256" key="6">
    <source>
        <dbReference type="ARBA" id="ARBA00023004"/>
    </source>
</evidence>
<dbReference type="GO" id="GO:0016829">
    <property type="term" value="F:lyase activity"/>
    <property type="evidence" value="ECO:0007669"/>
    <property type="project" value="UniProtKB-KW"/>
</dbReference>
<evidence type="ECO:0000256" key="8">
    <source>
        <dbReference type="ARBA" id="ARBA00023239"/>
    </source>
</evidence>
<dbReference type="PANTHER" id="PTHR30557:SF1">
    <property type="entry name" value="PHOSPHOMETHYLPYRIMIDINE SYNTHASE, CHLOROPLASTIC"/>
    <property type="match status" value="1"/>
</dbReference>
<keyword evidence="4" id="KW-0479">Metal-binding</keyword>
<keyword evidence="6" id="KW-0408">Iron</keyword>
<dbReference type="AlphaFoldDB" id="X1N7Q4"/>
<dbReference type="GO" id="GO:0009228">
    <property type="term" value="P:thiamine biosynthetic process"/>
    <property type="evidence" value="ECO:0007669"/>
    <property type="project" value="InterPro"/>
</dbReference>
<evidence type="ECO:0000256" key="5">
    <source>
        <dbReference type="ARBA" id="ARBA00022833"/>
    </source>
</evidence>
<comment type="cofactor">
    <cofactor evidence="1">
        <name>[4Fe-4S] cluster</name>
        <dbReference type="ChEBI" id="CHEBI:49883"/>
    </cofactor>
</comment>
<organism evidence="9">
    <name type="scientific">marine sediment metagenome</name>
    <dbReference type="NCBI Taxonomy" id="412755"/>
    <lineage>
        <taxon>unclassified sequences</taxon>
        <taxon>metagenomes</taxon>
        <taxon>ecological metagenomes</taxon>
    </lineage>
</organism>
<dbReference type="Gene3D" id="3.20.20.540">
    <property type="entry name" value="Radical SAM ThiC family, central domain"/>
    <property type="match status" value="1"/>
</dbReference>
<reference evidence="9" key="1">
    <citation type="journal article" date="2014" name="Front. Microbiol.">
        <title>High frequency of phylogenetically diverse reductive dehalogenase-homologous genes in deep subseafloor sedimentary metagenomes.</title>
        <authorList>
            <person name="Kawai M."/>
            <person name="Futagami T."/>
            <person name="Toyoda A."/>
            <person name="Takaki Y."/>
            <person name="Nishi S."/>
            <person name="Hori S."/>
            <person name="Arai W."/>
            <person name="Tsubouchi T."/>
            <person name="Morono Y."/>
            <person name="Uchiyama I."/>
            <person name="Ito T."/>
            <person name="Fujiyama A."/>
            <person name="Inagaki F."/>
            <person name="Takami H."/>
        </authorList>
    </citation>
    <scope>NUCLEOTIDE SEQUENCE</scope>
    <source>
        <strain evidence="9">Expedition CK06-06</strain>
    </source>
</reference>
<proteinExistence type="predicted"/>
<sequence length="191" mass="21247">ELVEQAWARDVQVMVEGPGHLPLDHIEANVRLEKVICKGAPFYVLGPVVTDIAPGYDHWVGAIGGALAAWAGADFLCYLTPAEHLCLPSVEDVKEGVIAAKIAAHVADLAKGIEGKRDDEMARARRKFDWAKQFELAINPEKPQELRRRRPPSIDPNVCSMCSKFCAIKMVNTYLKEKTRDIRKETRGSQK</sequence>
<dbReference type="Pfam" id="PF01964">
    <property type="entry name" value="ThiC_Rad_SAM"/>
    <property type="match status" value="1"/>
</dbReference>
<dbReference type="PANTHER" id="PTHR30557">
    <property type="entry name" value="THIAMINE BIOSYNTHESIS PROTEIN THIC"/>
    <property type="match status" value="1"/>
</dbReference>
<dbReference type="InterPro" id="IPR002817">
    <property type="entry name" value="ThiC/BzaA/B"/>
</dbReference>
<comment type="caution">
    <text evidence="9">The sequence shown here is derived from an EMBL/GenBank/DDBJ whole genome shotgun (WGS) entry which is preliminary data.</text>
</comment>
<evidence type="ECO:0000256" key="7">
    <source>
        <dbReference type="ARBA" id="ARBA00023014"/>
    </source>
</evidence>
<accession>X1N7Q4</accession>
<evidence type="ECO:0000256" key="3">
    <source>
        <dbReference type="ARBA" id="ARBA00022691"/>
    </source>
</evidence>
<dbReference type="EMBL" id="BARV01005401">
    <property type="protein sequence ID" value="GAI14674.1"/>
    <property type="molecule type" value="Genomic_DNA"/>
</dbReference>
<name>X1N7Q4_9ZZZZ</name>
<gene>
    <name evidence="9" type="ORF">S06H3_11251</name>
</gene>
<dbReference type="InterPro" id="IPR038521">
    <property type="entry name" value="ThiC/Bza_core_dom"/>
</dbReference>
<keyword evidence="5" id="KW-0862">Zinc</keyword>